<feature type="region of interest" description="Disordered" evidence="1">
    <location>
        <begin position="32"/>
        <end position="58"/>
    </location>
</feature>
<sequence>MTGVVLAVLLGTAAMVALLAVVFTLSATRRSEPGLGARPPAPRAAAVPNGGVAPPPRPGAVDGSWNAMILGGGVIGAMGGTLNATFGRFDLVGGSLSFTRDGASGADWTAPCGHLRVHQLGLVVAKGDVELNGPMGQVRATVSRERVNRITRNSFKDVREQGYAREFVHVLLLNGAFHG</sequence>
<reference evidence="2 3" key="1">
    <citation type="journal article" date="2019" name="Int. J. Syst. Evol. Microbiol.">
        <title>The Global Catalogue of Microorganisms (GCM) 10K type strain sequencing project: providing services to taxonomists for standard genome sequencing and annotation.</title>
        <authorList>
            <consortium name="The Broad Institute Genomics Platform"/>
            <consortium name="The Broad Institute Genome Sequencing Center for Infectious Disease"/>
            <person name="Wu L."/>
            <person name="Ma J."/>
        </authorList>
    </citation>
    <scope>NUCLEOTIDE SEQUENCE [LARGE SCALE GENOMIC DNA]</scope>
    <source>
        <strain evidence="2 3">JCM 13518</strain>
    </source>
</reference>
<keyword evidence="3" id="KW-1185">Reference proteome</keyword>
<dbReference type="RefSeq" id="WP_344201038.1">
    <property type="nucleotide sequence ID" value="NZ_BAAAME010000004.1"/>
</dbReference>
<dbReference type="Proteomes" id="UP001501057">
    <property type="component" value="Unassembled WGS sequence"/>
</dbReference>
<comment type="caution">
    <text evidence="2">The sequence shown here is derived from an EMBL/GenBank/DDBJ whole genome shotgun (WGS) entry which is preliminary data.</text>
</comment>
<feature type="compositionally biased region" description="Low complexity" evidence="1">
    <location>
        <begin position="33"/>
        <end position="52"/>
    </location>
</feature>
<evidence type="ECO:0000313" key="2">
    <source>
        <dbReference type="EMBL" id="GAA1740530.1"/>
    </source>
</evidence>
<name>A0ABN2JVU0_9ACTN</name>
<evidence type="ECO:0000256" key="1">
    <source>
        <dbReference type="SAM" id="MobiDB-lite"/>
    </source>
</evidence>
<evidence type="ECO:0000313" key="3">
    <source>
        <dbReference type="Proteomes" id="UP001501057"/>
    </source>
</evidence>
<organism evidence="2 3">
    <name type="scientific">Aeromicrobium alkaliterrae</name>
    <dbReference type="NCBI Taxonomy" id="302168"/>
    <lineage>
        <taxon>Bacteria</taxon>
        <taxon>Bacillati</taxon>
        <taxon>Actinomycetota</taxon>
        <taxon>Actinomycetes</taxon>
        <taxon>Propionibacteriales</taxon>
        <taxon>Nocardioidaceae</taxon>
        <taxon>Aeromicrobium</taxon>
    </lineage>
</organism>
<dbReference type="EMBL" id="BAAAME010000004">
    <property type="protein sequence ID" value="GAA1740530.1"/>
    <property type="molecule type" value="Genomic_DNA"/>
</dbReference>
<protein>
    <submittedName>
        <fullName evidence="2">Uncharacterized protein</fullName>
    </submittedName>
</protein>
<accession>A0ABN2JVU0</accession>
<proteinExistence type="predicted"/>
<gene>
    <name evidence="2" type="ORF">GCM10009710_20940</name>
</gene>